<evidence type="ECO:0000256" key="2">
    <source>
        <dbReference type="ARBA" id="ARBA00022729"/>
    </source>
</evidence>
<dbReference type="InterPro" id="IPR026906">
    <property type="entry name" value="LRR_5"/>
</dbReference>
<evidence type="ECO:0000313" key="6">
    <source>
        <dbReference type="Proteomes" id="UP001162164"/>
    </source>
</evidence>
<dbReference type="Pfam" id="PF13306">
    <property type="entry name" value="LRR_5"/>
    <property type="match status" value="1"/>
</dbReference>
<sequence length="446" mass="50618">MVDKQSIILSSLIVAVTAIQPNCERDNQFKNYYFSIDYCSEFYCGHSEYGFFGDADLVKIKSAKIIPTCAFSSAINLKWIQGTHKDIRVIASGAFVNLINLESIILPFNQIRELHNGIFRNVSLTTLDLSWNRIIYVQEGAFKGIQNLKHLNLSNNELITLPMKGMPSWLTHLDLSHNFLEMVALNYDRFPNITHINMSHNELYSVALFIEKSVKNIDLTNNKLRDIDFFDVQHCEQFRMSLNKFSYVPRFLKFANIKSVSLYPNPWRCDELQILWEHLQNNLVAVDKYSNPQGKPLCSDNRDGGDFILSKIKLDSLRCDDDSHCDSTMLCRGATCSDVCKANVCDPGSICKASNHAFECSCPAGLRRDPRKLYSPCLEAQCFISSDCDYGYFCENNTCLHLPEASVGAAPASAFAGSWPAREPPPKPWWFDEIPLLSPKNDIKDI</sequence>
<dbReference type="InterPro" id="IPR003591">
    <property type="entry name" value="Leu-rich_rpt_typical-subtyp"/>
</dbReference>
<dbReference type="InterPro" id="IPR050328">
    <property type="entry name" value="Dev_Immune_Receptor"/>
</dbReference>
<dbReference type="PANTHER" id="PTHR24373">
    <property type="entry name" value="SLIT RELATED LEUCINE-RICH REPEAT NEURONAL PROTEIN"/>
    <property type="match status" value="1"/>
</dbReference>
<feature type="chain" id="PRO_5045121117" evidence="4">
    <location>
        <begin position="19"/>
        <end position="446"/>
    </location>
</feature>
<dbReference type="Proteomes" id="UP001162164">
    <property type="component" value="Unassembled WGS sequence"/>
</dbReference>
<evidence type="ECO:0000256" key="3">
    <source>
        <dbReference type="ARBA" id="ARBA00022737"/>
    </source>
</evidence>
<dbReference type="Gene3D" id="3.80.10.10">
    <property type="entry name" value="Ribonuclease Inhibitor"/>
    <property type="match status" value="2"/>
</dbReference>
<protein>
    <submittedName>
        <fullName evidence="5">Uncharacterized protein</fullName>
    </submittedName>
</protein>
<dbReference type="SUPFAM" id="SSF52058">
    <property type="entry name" value="L domain-like"/>
    <property type="match status" value="1"/>
</dbReference>
<organism evidence="5 6">
    <name type="scientific">Molorchus minor</name>
    <dbReference type="NCBI Taxonomy" id="1323400"/>
    <lineage>
        <taxon>Eukaryota</taxon>
        <taxon>Metazoa</taxon>
        <taxon>Ecdysozoa</taxon>
        <taxon>Arthropoda</taxon>
        <taxon>Hexapoda</taxon>
        <taxon>Insecta</taxon>
        <taxon>Pterygota</taxon>
        <taxon>Neoptera</taxon>
        <taxon>Endopterygota</taxon>
        <taxon>Coleoptera</taxon>
        <taxon>Polyphaga</taxon>
        <taxon>Cucujiformia</taxon>
        <taxon>Chrysomeloidea</taxon>
        <taxon>Cerambycidae</taxon>
        <taxon>Lamiinae</taxon>
        <taxon>Monochamini</taxon>
        <taxon>Molorchus</taxon>
    </lineage>
</organism>
<dbReference type="InterPro" id="IPR032675">
    <property type="entry name" value="LRR_dom_sf"/>
</dbReference>
<evidence type="ECO:0000256" key="1">
    <source>
        <dbReference type="ARBA" id="ARBA00022614"/>
    </source>
</evidence>
<accession>A0ABQ9IZA4</accession>
<comment type="caution">
    <text evidence="5">The sequence shown here is derived from an EMBL/GenBank/DDBJ whole genome shotgun (WGS) entry which is preliminary data.</text>
</comment>
<name>A0ABQ9IZA4_9CUCU</name>
<feature type="signal peptide" evidence="4">
    <location>
        <begin position="1"/>
        <end position="18"/>
    </location>
</feature>
<evidence type="ECO:0000313" key="5">
    <source>
        <dbReference type="EMBL" id="KAJ8968916.1"/>
    </source>
</evidence>
<proteinExistence type="predicted"/>
<reference evidence="5" key="1">
    <citation type="journal article" date="2023" name="Insect Mol. Biol.">
        <title>Genome sequencing provides insights into the evolution of gene families encoding plant cell wall-degrading enzymes in longhorned beetles.</title>
        <authorList>
            <person name="Shin N.R."/>
            <person name="Okamura Y."/>
            <person name="Kirsch R."/>
            <person name="Pauchet Y."/>
        </authorList>
    </citation>
    <scope>NUCLEOTIDE SEQUENCE</scope>
    <source>
        <strain evidence="5">MMC_N1</strain>
    </source>
</reference>
<dbReference type="PANTHER" id="PTHR24373:SF370">
    <property type="entry name" value="FISH-LIPS, ISOFORM E"/>
    <property type="match status" value="1"/>
</dbReference>
<gene>
    <name evidence="5" type="ORF">NQ317_015987</name>
</gene>
<evidence type="ECO:0000256" key="4">
    <source>
        <dbReference type="SAM" id="SignalP"/>
    </source>
</evidence>
<keyword evidence="3" id="KW-0677">Repeat</keyword>
<keyword evidence="1" id="KW-0433">Leucine-rich repeat</keyword>
<dbReference type="SMART" id="SM00369">
    <property type="entry name" value="LRR_TYP"/>
    <property type="match status" value="3"/>
</dbReference>
<keyword evidence="2 4" id="KW-0732">Signal</keyword>
<dbReference type="EMBL" id="JAPWTJ010001903">
    <property type="protein sequence ID" value="KAJ8968916.1"/>
    <property type="molecule type" value="Genomic_DNA"/>
</dbReference>
<keyword evidence="6" id="KW-1185">Reference proteome</keyword>